<dbReference type="InterPro" id="IPR009057">
    <property type="entry name" value="Homeodomain-like_sf"/>
</dbReference>
<name>A0A9W7AB76_9STRA</name>
<feature type="compositionally biased region" description="Basic and acidic residues" evidence="1">
    <location>
        <begin position="229"/>
        <end position="279"/>
    </location>
</feature>
<dbReference type="SUPFAM" id="SSF46689">
    <property type="entry name" value="Homeodomain-like"/>
    <property type="match status" value="2"/>
</dbReference>
<dbReference type="InterPro" id="IPR044634">
    <property type="entry name" value="Zuotin/DnaJC2"/>
</dbReference>
<dbReference type="CDD" id="cd06257">
    <property type="entry name" value="DnaJ"/>
    <property type="match status" value="1"/>
</dbReference>
<dbReference type="Gene3D" id="1.10.287.110">
    <property type="entry name" value="DnaJ domain"/>
    <property type="match status" value="1"/>
</dbReference>
<feature type="domain" description="Myb-like" evidence="3">
    <location>
        <begin position="399"/>
        <end position="460"/>
    </location>
</feature>
<dbReference type="GO" id="GO:0043022">
    <property type="term" value="F:ribosome binding"/>
    <property type="evidence" value="ECO:0007669"/>
    <property type="project" value="InterPro"/>
</dbReference>
<dbReference type="EMBL" id="BLQM01000131">
    <property type="protein sequence ID" value="GMH67456.1"/>
    <property type="molecule type" value="Genomic_DNA"/>
</dbReference>
<evidence type="ECO:0000313" key="5">
    <source>
        <dbReference type="Proteomes" id="UP001162640"/>
    </source>
</evidence>
<dbReference type="InterPro" id="IPR001005">
    <property type="entry name" value="SANT/Myb"/>
</dbReference>
<gene>
    <name evidence="4" type="ORF">TL16_g04682</name>
</gene>
<proteinExistence type="predicted"/>
<dbReference type="GO" id="GO:0006450">
    <property type="term" value="P:regulation of translational fidelity"/>
    <property type="evidence" value="ECO:0007669"/>
    <property type="project" value="InterPro"/>
</dbReference>
<dbReference type="SMART" id="SM00271">
    <property type="entry name" value="DnaJ"/>
    <property type="match status" value="1"/>
</dbReference>
<dbReference type="Gene3D" id="1.10.10.60">
    <property type="entry name" value="Homeodomain-like"/>
    <property type="match status" value="2"/>
</dbReference>
<dbReference type="Pfam" id="PF21884">
    <property type="entry name" value="ZUO1-like_ZHD"/>
    <property type="match status" value="1"/>
</dbReference>
<dbReference type="CDD" id="cd00167">
    <property type="entry name" value="SANT"/>
    <property type="match status" value="1"/>
</dbReference>
<dbReference type="Proteomes" id="UP001162640">
    <property type="component" value="Unassembled WGS sequence"/>
</dbReference>
<dbReference type="PANTHER" id="PTHR43999">
    <property type="entry name" value="DNAJ HOMOLOG SUBFAMILY C MEMBER 2"/>
    <property type="match status" value="1"/>
</dbReference>
<dbReference type="InterPro" id="IPR054076">
    <property type="entry name" value="ZUO1-like_ZHD"/>
</dbReference>
<protein>
    <recommendedName>
        <fullName evidence="6">DnaJ homolog subfamily C member 2</fullName>
    </recommendedName>
</protein>
<evidence type="ECO:0000259" key="3">
    <source>
        <dbReference type="PROSITE" id="PS50090"/>
    </source>
</evidence>
<feature type="domain" description="J" evidence="2">
    <location>
        <begin position="69"/>
        <end position="134"/>
    </location>
</feature>
<dbReference type="Pfam" id="PF23082">
    <property type="entry name" value="Myb_DNA-binding_2"/>
    <property type="match status" value="1"/>
</dbReference>
<dbReference type="PROSITE" id="PS50090">
    <property type="entry name" value="MYB_LIKE"/>
    <property type="match status" value="2"/>
</dbReference>
<feature type="compositionally biased region" description="Basic and acidic residues" evidence="1">
    <location>
        <begin position="481"/>
        <end position="490"/>
    </location>
</feature>
<dbReference type="SMART" id="SM00717">
    <property type="entry name" value="SANT"/>
    <property type="match status" value="2"/>
</dbReference>
<sequence>MPTLTCVSPSPPFKTTSTSALSCGLRFVELTTSLPLGLAKREVAPVSPGSLGKKKKIDLFKHPNIEDVSLYDVLGGLEFTVTPEEVKKAYHQACLIYHPDKTGLTEDDPVFLSVKKAFDTLSNPEKKRTYDSSANFDDSIPPADLKERKFYAMFGEVNQFYQYWINFESWRDFTLAASKKCDHDVEGAEGREEKRWMMNEISSTCKKMKKAEVKRISDLLERSMNLDPRLRREKERAAAEKEEKAGREEREKREKEETEKREKEEAEKSAAEEELERKTKAANMKAVKDKEKKMLRKQKNLFRKLAMKAFETGGDDNWGSLVEANDEVEFLIEKLDLMTLPALSAALGNSEETLDTNGIKIVRGAFKSTKSGAENAFLVEEREKIKRADEAKAKEEADKAARAPRPWSAAELNALHKAVKKNPVGGGGKWEIIANYINQTLALPLPRSKDECLKEWNAICKKNAEMAEEKFKGADEDEAGETAKEEKVDDPNAWSADEVADLQKALKKFNSKMEKNERWTQIARFVATKNKKMCVDKYKEIRASLKK</sequence>
<accession>A0A9W7AB76</accession>
<evidence type="ECO:0000256" key="1">
    <source>
        <dbReference type="SAM" id="MobiDB-lite"/>
    </source>
</evidence>
<evidence type="ECO:0000259" key="2">
    <source>
        <dbReference type="PROSITE" id="PS50076"/>
    </source>
</evidence>
<feature type="domain" description="Myb-like" evidence="3">
    <location>
        <begin position="492"/>
        <end position="542"/>
    </location>
</feature>
<dbReference type="InterPro" id="IPR036869">
    <property type="entry name" value="J_dom_sf"/>
</dbReference>
<dbReference type="Pfam" id="PF00226">
    <property type="entry name" value="DnaJ"/>
    <property type="match status" value="1"/>
</dbReference>
<evidence type="ECO:0000313" key="4">
    <source>
        <dbReference type="EMBL" id="GMH67456.1"/>
    </source>
</evidence>
<dbReference type="InterPro" id="IPR001623">
    <property type="entry name" value="DnaJ_domain"/>
</dbReference>
<dbReference type="SUPFAM" id="SSF46565">
    <property type="entry name" value="Chaperone J-domain"/>
    <property type="match status" value="1"/>
</dbReference>
<feature type="region of interest" description="Disordered" evidence="1">
    <location>
        <begin position="229"/>
        <end position="292"/>
    </location>
</feature>
<evidence type="ECO:0008006" key="6">
    <source>
        <dbReference type="Google" id="ProtNLM"/>
    </source>
</evidence>
<dbReference type="AlphaFoldDB" id="A0A9W7AB76"/>
<dbReference type="GO" id="GO:0030544">
    <property type="term" value="F:Hsp70 protein binding"/>
    <property type="evidence" value="ECO:0007669"/>
    <property type="project" value="InterPro"/>
</dbReference>
<dbReference type="GO" id="GO:0051083">
    <property type="term" value="P:'de novo' cotranslational protein folding"/>
    <property type="evidence" value="ECO:0007669"/>
    <property type="project" value="InterPro"/>
</dbReference>
<dbReference type="PANTHER" id="PTHR43999:SF1">
    <property type="entry name" value="DNAJ HOMOLOG SUBFAMILY C MEMBER 2"/>
    <property type="match status" value="1"/>
</dbReference>
<reference evidence="5" key="1">
    <citation type="journal article" date="2023" name="Commun. Biol.">
        <title>Genome analysis of Parmales, the sister group of diatoms, reveals the evolutionary specialization of diatoms from phago-mixotrophs to photoautotrophs.</title>
        <authorList>
            <person name="Ban H."/>
            <person name="Sato S."/>
            <person name="Yoshikawa S."/>
            <person name="Yamada K."/>
            <person name="Nakamura Y."/>
            <person name="Ichinomiya M."/>
            <person name="Sato N."/>
            <person name="Blanc-Mathieu R."/>
            <person name="Endo H."/>
            <person name="Kuwata A."/>
            <person name="Ogata H."/>
        </authorList>
    </citation>
    <scope>NUCLEOTIDE SEQUENCE [LARGE SCALE GENOMIC DNA]</scope>
</reference>
<dbReference type="GO" id="GO:0005829">
    <property type="term" value="C:cytosol"/>
    <property type="evidence" value="ECO:0007669"/>
    <property type="project" value="TreeGrafter"/>
</dbReference>
<comment type="caution">
    <text evidence="4">The sequence shown here is derived from an EMBL/GenBank/DDBJ whole genome shotgun (WGS) entry which is preliminary data.</text>
</comment>
<organism evidence="4 5">
    <name type="scientific">Triparma laevis f. inornata</name>
    <dbReference type="NCBI Taxonomy" id="1714386"/>
    <lineage>
        <taxon>Eukaryota</taxon>
        <taxon>Sar</taxon>
        <taxon>Stramenopiles</taxon>
        <taxon>Ochrophyta</taxon>
        <taxon>Bolidophyceae</taxon>
        <taxon>Parmales</taxon>
        <taxon>Triparmaceae</taxon>
        <taxon>Triparma</taxon>
    </lineage>
</organism>
<dbReference type="PROSITE" id="PS50076">
    <property type="entry name" value="DNAJ_2"/>
    <property type="match status" value="1"/>
</dbReference>
<feature type="region of interest" description="Disordered" evidence="1">
    <location>
        <begin position="473"/>
        <end position="494"/>
    </location>
</feature>